<feature type="compositionally biased region" description="Polar residues" evidence="1">
    <location>
        <begin position="137"/>
        <end position="150"/>
    </location>
</feature>
<dbReference type="GO" id="GO:0031267">
    <property type="term" value="F:small GTPase binding"/>
    <property type="evidence" value="ECO:0007669"/>
    <property type="project" value="TreeGrafter"/>
</dbReference>
<keyword evidence="5" id="KW-1185">Reference proteome</keyword>
<dbReference type="Proteomes" id="UP000187283">
    <property type="component" value="Unassembled WGS sequence"/>
</dbReference>
<dbReference type="STRING" id="133412.A0A1R1XTA1"/>
<dbReference type="SUPFAM" id="SSF109993">
    <property type="entry name" value="VPS9 domain"/>
    <property type="match status" value="1"/>
</dbReference>
<feature type="compositionally biased region" description="Polar residues" evidence="1">
    <location>
        <begin position="1"/>
        <end position="21"/>
    </location>
</feature>
<evidence type="ECO:0000256" key="1">
    <source>
        <dbReference type="SAM" id="MobiDB-lite"/>
    </source>
</evidence>
<dbReference type="InterPro" id="IPR045046">
    <property type="entry name" value="Vps9-like"/>
</dbReference>
<feature type="compositionally biased region" description="Low complexity" evidence="1">
    <location>
        <begin position="733"/>
        <end position="743"/>
    </location>
</feature>
<dbReference type="PROSITE" id="PS51205">
    <property type="entry name" value="VPS9"/>
    <property type="match status" value="1"/>
</dbReference>
<organism evidence="4 5">
    <name type="scientific">Smittium culicis</name>
    <dbReference type="NCBI Taxonomy" id="133412"/>
    <lineage>
        <taxon>Eukaryota</taxon>
        <taxon>Fungi</taxon>
        <taxon>Fungi incertae sedis</taxon>
        <taxon>Zoopagomycota</taxon>
        <taxon>Kickxellomycotina</taxon>
        <taxon>Harpellomycetes</taxon>
        <taxon>Harpellales</taxon>
        <taxon>Legeriomycetaceae</taxon>
        <taxon>Smittium</taxon>
    </lineage>
</organism>
<evidence type="ECO:0000313" key="5">
    <source>
        <dbReference type="Proteomes" id="UP000187283"/>
    </source>
</evidence>
<dbReference type="InterPro" id="IPR037191">
    <property type="entry name" value="VPS9_dom_sf"/>
</dbReference>
<feature type="compositionally biased region" description="Low complexity" evidence="1">
    <location>
        <begin position="151"/>
        <end position="162"/>
    </location>
</feature>
<feature type="compositionally biased region" description="Basic and acidic residues" evidence="1">
    <location>
        <begin position="42"/>
        <end position="61"/>
    </location>
</feature>
<feature type="domain" description="CUE" evidence="2">
    <location>
        <begin position="547"/>
        <end position="590"/>
    </location>
</feature>
<dbReference type="GO" id="GO:0005085">
    <property type="term" value="F:guanyl-nucleotide exchange factor activity"/>
    <property type="evidence" value="ECO:0007669"/>
    <property type="project" value="InterPro"/>
</dbReference>
<evidence type="ECO:0000259" key="2">
    <source>
        <dbReference type="PROSITE" id="PS51140"/>
    </source>
</evidence>
<feature type="compositionally biased region" description="Polar residues" evidence="1">
    <location>
        <begin position="111"/>
        <end position="123"/>
    </location>
</feature>
<dbReference type="GO" id="GO:0030139">
    <property type="term" value="C:endocytic vesicle"/>
    <property type="evidence" value="ECO:0007669"/>
    <property type="project" value="TreeGrafter"/>
</dbReference>
<protein>
    <submittedName>
        <fullName evidence="4">Vacuolar protein sorting-associated protein 9a</fullName>
    </submittedName>
</protein>
<feature type="compositionally biased region" description="Polar residues" evidence="1">
    <location>
        <begin position="29"/>
        <end position="38"/>
    </location>
</feature>
<dbReference type="PROSITE" id="PS51140">
    <property type="entry name" value="CUE"/>
    <property type="match status" value="1"/>
</dbReference>
<feature type="compositionally biased region" description="Low complexity" evidence="1">
    <location>
        <begin position="77"/>
        <end position="93"/>
    </location>
</feature>
<accession>A0A1R1XTA1</accession>
<dbReference type="InterPro" id="IPR009060">
    <property type="entry name" value="UBA-like_sf"/>
</dbReference>
<dbReference type="SMART" id="SM00546">
    <property type="entry name" value="CUE"/>
    <property type="match status" value="1"/>
</dbReference>
<feature type="compositionally biased region" description="Polar residues" evidence="1">
    <location>
        <begin position="692"/>
        <end position="701"/>
    </location>
</feature>
<dbReference type="Pfam" id="PF02845">
    <property type="entry name" value="CUE"/>
    <property type="match status" value="1"/>
</dbReference>
<dbReference type="AlphaFoldDB" id="A0A1R1XTA1"/>
<dbReference type="GO" id="GO:0043130">
    <property type="term" value="F:ubiquitin binding"/>
    <property type="evidence" value="ECO:0007669"/>
    <property type="project" value="InterPro"/>
</dbReference>
<feature type="compositionally biased region" description="Polar residues" evidence="1">
    <location>
        <begin position="603"/>
        <end position="629"/>
    </location>
</feature>
<feature type="region of interest" description="Disordered" evidence="1">
    <location>
        <begin position="1"/>
        <end position="124"/>
    </location>
</feature>
<evidence type="ECO:0000259" key="3">
    <source>
        <dbReference type="PROSITE" id="PS51205"/>
    </source>
</evidence>
<gene>
    <name evidence="4" type="ORF">AYI70_g5718</name>
</gene>
<reference evidence="4 5" key="1">
    <citation type="submission" date="2017-01" db="EMBL/GenBank/DDBJ databases">
        <authorList>
            <person name="Mah S.A."/>
            <person name="Swanson W.J."/>
            <person name="Moy G.W."/>
            <person name="Vacquier V.D."/>
        </authorList>
    </citation>
    <scope>NUCLEOTIDE SEQUENCE [LARGE SCALE GENOMIC DNA]</scope>
    <source>
        <strain evidence="4 5">GSMNP</strain>
    </source>
</reference>
<dbReference type="Pfam" id="PF02204">
    <property type="entry name" value="VPS9"/>
    <property type="match status" value="1"/>
</dbReference>
<feature type="region of interest" description="Disordered" evidence="1">
    <location>
        <begin position="514"/>
        <end position="543"/>
    </location>
</feature>
<dbReference type="Gene3D" id="1.10.8.10">
    <property type="entry name" value="DNA helicase RuvA subunit, C-terminal domain"/>
    <property type="match status" value="1"/>
</dbReference>
<feature type="domain" description="VPS9" evidence="3">
    <location>
        <begin position="281"/>
        <end position="419"/>
    </location>
</feature>
<dbReference type="InterPro" id="IPR003123">
    <property type="entry name" value="VPS9"/>
</dbReference>
<dbReference type="InterPro" id="IPR003892">
    <property type="entry name" value="CUE"/>
</dbReference>
<comment type="caution">
    <text evidence="4">The sequence shown here is derived from an EMBL/GenBank/DDBJ whole genome shotgun (WGS) entry which is preliminary data.</text>
</comment>
<feature type="compositionally biased region" description="Basic and acidic residues" evidence="1">
    <location>
        <begin position="705"/>
        <end position="731"/>
    </location>
</feature>
<feature type="region of interest" description="Disordered" evidence="1">
    <location>
        <begin position="136"/>
        <end position="168"/>
    </location>
</feature>
<dbReference type="OrthoDB" id="300289at2759"/>
<name>A0A1R1XTA1_9FUNG</name>
<proteinExistence type="predicted"/>
<feature type="region of interest" description="Disordered" evidence="1">
    <location>
        <begin position="603"/>
        <end position="782"/>
    </location>
</feature>
<dbReference type="SMART" id="SM00167">
    <property type="entry name" value="VPS9"/>
    <property type="match status" value="1"/>
</dbReference>
<evidence type="ECO:0000313" key="4">
    <source>
        <dbReference type="EMBL" id="OMJ17834.1"/>
    </source>
</evidence>
<sequence length="782" mass="86240">MDSLNPTSSDTLPAPSNSQTHTKLDSEIKNTPSQTSSAPIDASKHTAEHSMEKSSSKDKFLSDIPDDISIGTPPQLPQKSSVPSQSSPLSTSSFEISSKAPPESEIKPDTPSISSPSLEQQTDVALPKNKSIELENCDSSDNLQSSPTTVNTNDTINNPENNLASNSTNDATIISENSERIYLSRSFSASSERIIKEISVTRQPSISKVQNAIHDILNHFDPLKEGANKDSIPSTDVKAEFSVDKSGFNYNRFLTQLRNPAAKPIAKEIKACFSPQSTDDSAKDKVLRKKISLFRWIKESHLDIPTCAQNNSFIQFARAELVKMNEFKSPRDKLICVLNCCTVIFGLLKHVEGDVGADSFLPLLIYVIIISNPPKLASNINYISRFRSPEKLQSEAGYYLTNVLGAIAFIESMDHTCLSISKEEFDSYIKSKRNIDLSIWEIDSEKRARAKARLDAANSSKLPSSSKGYWGSILDEDQAERASWLLEKGSSLAKSTLEKTNQFVEKIISDLKITDSPSPPHLPNRNRPVQRQNPGNETTRVVENSSNWAPTLDLVCDMFPDVDKDVCEMVLQANDGFVPETIEQLLEMSMSEQIGQLSANENTIQNNDDSLDTSSHITKPASLENSSRTTNHHADNHEEGDNDDDDDWRGQWADDTSDDEITEKVESIHIGDNSTENKSNNPIVSKSVVLEKSTNSENSIVAESSKPESSKAENNKETGLKLDEQDPHDIEIESSIPESSNSNKTKNAKVGKNTGTSKSKTAPDISNDEILAQMLQEEENTK</sequence>
<dbReference type="GO" id="GO:0005829">
    <property type="term" value="C:cytosol"/>
    <property type="evidence" value="ECO:0007669"/>
    <property type="project" value="TreeGrafter"/>
</dbReference>
<dbReference type="EMBL" id="LSSN01001922">
    <property type="protein sequence ID" value="OMJ17834.1"/>
    <property type="molecule type" value="Genomic_DNA"/>
</dbReference>
<feature type="compositionally biased region" description="Polar residues" evidence="1">
    <location>
        <begin position="527"/>
        <end position="543"/>
    </location>
</feature>
<dbReference type="GO" id="GO:0016192">
    <property type="term" value="P:vesicle-mediated transport"/>
    <property type="evidence" value="ECO:0007669"/>
    <property type="project" value="InterPro"/>
</dbReference>
<dbReference type="PANTHER" id="PTHR23101:SF25">
    <property type="entry name" value="GTPASE-ACTIVATING PROTEIN AND VPS9 DOMAIN-CONTAINING PROTEIN 1"/>
    <property type="match status" value="1"/>
</dbReference>
<feature type="compositionally biased region" description="Polar residues" evidence="1">
    <location>
        <begin position="672"/>
        <end position="684"/>
    </location>
</feature>
<dbReference type="SUPFAM" id="SSF46934">
    <property type="entry name" value="UBA-like"/>
    <property type="match status" value="1"/>
</dbReference>
<dbReference type="Gene3D" id="1.20.1050.80">
    <property type="entry name" value="VPS9 domain"/>
    <property type="match status" value="1"/>
</dbReference>
<dbReference type="PANTHER" id="PTHR23101">
    <property type="entry name" value="RAB GDP/GTP EXCHANGE FACTOR"/>
    <property type="match status" value="1"/>
</dbReference>